<gene>
    <name evidence="4" type="ORF">H4C80_15370</name>
</gene>
<dbReference type="InterPro" id="IPR000212">
    <property type="entry name" value="DNA_helicase_UvrD/REP"/>
</dbReference>
<accession>A0A7W2Q9T3</accession>
<dbReference type="InterPro" id="IPR027417">
    <property type="entry name" value="P-loop_NTPase"/>
</dbReference>
<reference evidence="4 5" key="1">
    <citation type="submission" date="2020-07" db="EMBL/GenBank/DDBJ databases">
        <title>Diversity of carbapenemase encoding genes among Pseudomonas putida group clinical isolates in a tertiary Brazilian hospital.</title>
        <authorList>
            <person name="Alberto-Lei F."/>
            <person name="Nodari C.S."/>
            <person name="Streling A.P."/>
            <person name="Paulino J.T."/>
            <person name="Bessa-Neto F.O."/>
            <person name="Cayo R."/>
            <person name="Gales A.C."/>
        </authorList>
    </citation>
    <scope>NUCLEOTIDE SEQUENCE [LARGE SCALE GENOMIC DNA]</scope>
    <source>
        <strain evidence="4 5">12815</strain>
    </source>
</reference>
<dbReference type="SUPFAM" id="SSF52540">
    <property type="entry name" value="P-loop containing nucleoside triphosphate hydrolases"/>
    <property type="match status" value="1"/>
</dbReference>
<dbReference type="GO" id="GO:0000725">
    <property type="term" value="P:recombinational repair"/>
    <property type="evidence" value="ECO:0007669"/>
    <property type="project" value="TreeGrafter"/>
</dbReference>
<sequence length="888" mass="100022">MSSSDAEKIANDALDSFQQIEQIASKQLATGSREASEALAVVNTFTGAAAVEQIASISDDVTKSLISLVREPAVSRIVVENEKGQVETYYICRTTGGFVLNHGKLAGYRSPFGRLAAHAAGDDVDLEIAGKKVSYRVLDKLELKPHKSAELWDSIDSIWRQERSAPQTIPSLRKVVQPGDESDSFFAMLAGSSETEKIREGVRHEIRNAMALRDQAILDKFQDEIFRLSVDHQLIILGPPGTGKTTTLIKRLGQKLDWEALSQEERLLLGPQSKRSSWMMFTPSDLLKHYVKEAFNRENVPASDEHIKTWSKRRHELARSTFGILRTGNGGTCILKEDRQFAPVDINDDPRQWFTDFKAHHQSRLLAALKDGAILLRDSAPNLVDAVVHKLFATAEGLRPEGLLSAYAEWNNLEARIDPMLKASRATTDDLIKRQGNLLYNHNKAIFAEMAAFLDSLGQNDEDDDDGAEFDDDSAEDGTPTQSHTAELKAFTAYRKFLQAYARTRYRNGNLGKTSRSAQLRNWLGDRVPSDQWLETLGREMCFQNALRRFRDAWKRYILDVPASYRAFRRDSVTLDRYRYERPEHASHIDETELDAILLLMLRSARELIRQDFVKRHIDEPRFTELARISSQFLQQVLVDEATDFSLLQLACMESLTDPAIESFFACGDFNQRITGVGLKQLDQLEWISPHLKPQRINTVYRQSRLLNSFAAKLLEHMDGDTEAVGSLPEHSNHEGVPPVLGENLRGEDVVTWVAERIFEIEDQIRSKNEPVPTIAVLVDSEADVKPIAEALTKKLESRSLIAAPCVDGQSLGNQSDIRVFDVQHIKGLEFEAVFFIGLDELVEAKPTLFERFLYVGATRAATYLGMVCHKKLPGTLEKLRPAFGITW</sequence>
<feature type="compositionally biased region" description="Acidic residues" evidence="2">
    <location>
        <begin position="462"/>
        <end position="476"/>
    </location>
</feature>
<feature type="region of interest" description="Disordered" evidence="2">
    <location>
        <begin position="462"/>
        <end position="485"/>
    </location>
</feature>
<evidence type="ECO:0000313" key="5">
    <source>
        <dbReference type="Proteomes" id="UP000545074"/>
    </source>
</evidence>
<organism evidence="4 5">
    <name type="scientific">Pseudomonas juntendi</name>
    <dbReference type="NCBI Taxonomy" id="2666183"/>
    <lineage>
        <taxon>Bacteria</taxon>
        <taxon>Pseudomonadati</taxon>
        <taxon>Pseudomonadota</taxon>
        <taxon>Gammaproteobacteria</taxon>
        <taxon>Pseudomonadales</taxon>
        <taxon>Pseudomonadaceae</taxon>
        <taxon>Pseudomonas</taxon>
    </lineage>
</organism>
<evidence type="ECO:0000259" key="3">
    <source>
        <dbReference type="Pfam" id="PF13538"/>
    </source>
</evidence>
<evidence type="ECO:0000256" key="2">
    <source>
        <dbReference type="SAM" id="MobiDB-lite"/>
    </source>
</evidence>
<dbReference type="AlphaFoldDB" id="A0A7W2Q9T3"/>
<dbReference type="GO" id="GO:0003677">
    <property type="term" value="F:DNA binding"/>
    <property type="evidence" value="ECO:0007669"/>
    <property type="project" value="InterPro"/>
</dbReference>
<keyword evidence="4" id="KW-0547">Nucleotide-binding</keyword>
<dbReference type="PANTHER" id="PTHR11070">
    <property type="entry name" value="UVRD / RECB / PCRA DNA HELICASE FAMILY MEMBER"/>
    <property type="match status" value="1"/>
</dbReference>
<protein>
    <recommendedName>
        <fullName evidence="1">DNA 3'-5' helicase II</fullName>
    </recommendedName>
</protein>
<dbReference type="EMBL" id="JACGCX010000009">
    <property type="protein sequence ID" value="MBA6098501.1"/>
    <property type="molecule type" value="Genomic_DNA"/>
</dbReference>
<dbReference type="InterPro" id="IPR027785">
    <property type="entry name" value="UvrD-like_helicase_C"/>
</dbReference>
<comment type="caution">
    <text evidence="4">The sequence shown here is derived from an EMBL/GenBank/DDBJ whole genome shotgun (WGS) entry which is preliminary data.</text>
</comment>
<feature type="domain" description="UvrD-like helicase C-terminal" evidence="3">
    <location>
        <begin position="818"/>
        <end position="868"/>
    </location>
</feature>
<dbReference type="Pfam" id="PF13538">
    <property type="entry name" value="UvrD_C_2"/>
    <property type="match status" value="1"/>
</dbReference>
<name>A0A7W2Q9T3_9PSED</name>
<dbReference type="Gene3D" id="3.40.50.300">
    <property type="entry name" value="P-loop containing nucleotide triphosphate hydrolases"/>
    <property type="match status" value="3"/>
</dbReference>
<dbReference type="GO" id="GO:0043138">
    <property type="term" value="F:3'-5' DNA helicase activity"/>
    <property type="evidence" value="ECO:0007669"/>
    <property type="project" value="TreeGrafter"/>
</dbReference>
<evidence type="ECO:0000313" key="4">
    <source>
        <dbReference type="EMBL" id="MBA6098501.1"/>
    </source>
</evidence>
<dbReference type="RefSeq" id="WP_182389727.1">
    <property type="nucleotide sequence ID" value="NZ_JACGCX010000009.1"/>
</dbReference>
<dbReference type="Proteomes" id="UP000545074">
    <property type="component" value="Unassembled WGS sequence"/>
</dbReference>
<dbReference type="GO" id="GO:0005524">
    <property type="term" value="F:ATP binding"/>
    <property type="evidence" value="ECO:0007669"/>
    <property type="project" value="UniProtKB-KW"/>
</dbReference>
<keyword evidence="4" id="KW-0067">ATP-binding</keyword>
<proteinExistence type="predicted"/>
<evidence type="ECO:0000256" key="1">
    <source>
        <dbReference type="ARBA" id="ARBA00034923"/>
    </source>
</evidence>
<dbReference type="PANTHER" id="PTHR11070:SF2">
    <property type="entry name" value="ATP-DEPENDENT DNA HELICASE SRS2"/>
    <property type="match status" value="1"/>
</dbReference>